<evidence type="ECO:0000313" key="4">
    <source>
        <dbReference type="EMBL" id="QPO25591.1"/>
    </source>
</evidence>
<keyword evidence="1" id="KW-0472">Membrane</keyword>
<evidence type="ECO:0000256" key="1">
    <source>
        <dbReference type="SAM" id="Phobius"/>
    </source>
</evidence>
<keyword evidence="1" id="KW-1133">Transmembrane helix</keyword>
<dbReference type="AlphaFoldDB" id="A0A0M9FHR4"/>
<name>A0A0M9FHR4_STRSU</name>
<dbReference type="EMBL" id="FISW01000008">
    <property type="protein sequence ID" value="CZB27426.1"/>
    <property type="molecule type" value="Genomic_DNA"/>
</dbReference>
<dbReference type="InterPro" id="IPR011470">
    <property type="entry name" value="DUF1576"/>
</dbReference>
<dbReference type="Pfam" id="PF07613">
    <property type="entry name" value="DUF1576"/>
    <property type="match status" value="2"/>
</dbReference>
<feature type="transmembrane region" description="Helical" evidence="1">
    <location>
        <begin position="217"/>
        <end position="238"/>
    </location>
</feature>
<evidence type="ECO:0000313" key="5">
    <source>
        <dbReference type="Proteomes" id="UP000073494"/>
    </source>
</evidence>
<protein>
    <submittedName>
        <fullName evidence="4">DUF1576 domain-containing protein</fullName>
    </submittedName>
    <submittedName>
        <fullName evidence="3">Protein of uncharacterized function (DUF1576)</fullName>
    </submittedName>
</protein>
<gene>
    <name evidence="2" type="ORF">ERS132416_02129</name>
    <name evidence="3" type="ORF">ERS156295_01603</name>
    <name evidence="4" type="ORF">I5V48_06125</name>
</gene>
<dbReference type="Proteomes" id="UP000594569">
    <property type="component" value="Chromosome"/>
</dbReference>
<proteinExistence type="predicted"/>
<reference evidence="5 6" key="1">
    <citation type="submission" date="2016-02" db="EMBL/GenBank/DDBJ databases">
        <authorList>
            <consortium name="Pathogen Informatics"/>
        </authorList>
    </citation>
    <scope>NUCLEOTIDE SEQUENCE [LARGE SCALE GENOMIC DNA]</scope>
    <source>
        <strain evidence="3 6">FX230</strain>
        <strain evidence="2 5">LSS54</strain>
    </source>
</reference>
<sequence length="410" mass="45959">MFTDKRYYIVFLFIYTLIFSMLMPDSRYFFDNISLLLGEQTYLIHDFLETAGLSVTFFNVAMHFLIVYFLLKVYGKTNVTGLEFAALGTFIGHAFFGTHYLNVLPIIFGGLVYVSISRDREKSSQPVILFATGTAPLVSYLALGTGHTLDNFIISSLLGFVLGFLSLPLAEHFHDFHKGFSLYNFGFTTGIISMIALLILEYFGVGPPPVKIVLSEFSVYPIVYFLGILLFLVIYLFVHRKKIRYKNFKSLTNSKKNAPNDYLERFGLLTTLLNMFINGSIYLLILILVSGHLSGPILGGLINLLGFSAFGKNIKNCYPISIGIFIGAFLSQIQLSDLQFQLALLFSCGLAPISSKYGKKYGIIAGLIHLNMVIITFWLHKGLSLYNNGFSTVIVAAVLFPIIEVFEDIF</sequence>
<feature type="transmembrane region" description="Helical" evidence="1">
    <location>
        <begin position="126"/>
        <end position="146"/>
    </location>
</feature>
<evidence type="ECO:0000313" key="7">
    <source>
        <dbReference type="Proteomes" id="UP000594569"/>
    </source>
</evidence>
<dbReference type="EMBL" id="FIHD01000051">
    <property type="protein sequence ID" value="CYV16599.1"/>
    <property type="molecule type" value="Genomic_DNA"/>
</dbReference>
<keyword evidence="1" id="KW-0812">Transmembrane</keyword>
<feature type="transmembrane region" description="Helical" evidence="1">
    <location>
        <begin position="91"/>
        <end position="114"/>
    </location>
</feature>
<feature type="transmembrane region" description="Helical" evidence="1">
    <location>
        <begin position="182"/>
        <end position="205"/>
    </location>
</feature>
<evidence type="ECO:0000313" key="3">
    <source>
        <dbReference type="EMBL" id="CZB27426.1"/>
    </source>
</evidence>
<organism evidence="3 6">
    <name type="scientific">Streptococcus suis</name>
    <dbReference type="NCBI Taxonomy" id="1307"/>
    <lineage>
        <taxon>Bacteria</taxon>
        <taxon>Bacillati</taxon>
        <taxon>Bacillota</taxon>
        <taxon>Bacilli</taxon>
        <taxon>Lactobacillales</taxon>
        <taxon>Streptococcaceae</taxon>
        <taxon>Streptococcus</taxon>
    </lineage>
</organism>
<dbReference type="Proteomes" id="UP000073494">
    <property type="component" value="Unassembled WGS sequence"/>
</dbReference>
<feature type="transmembrane region" description="Helical" evidence="1">
    <location>
        <begin position="51"/>
        <end position="71"/>
    </location>
</feature>
<feature type="transmembrane region" description="Helical" evidence="1">
    <location>
        <begin position="266"/>
        <end position="287"/>
    </location>
</feature>
<accession>A0A0M9FHR4</accession>
<feature type="transmembrane region" description="Helical" evidence="1">
    <location>
        <begin position="317"/>
        <end position="333"/>
    </location>
</feature>
<feature type="transmembrane region" description="Helical" evidence="1">
    <location>
        <begin position="6"/>
        <end position="30"/>
    </location>
</feature>
<dbReference type="RefSeq" id="WP_002939524.1">
    <property type="nucleotide sequence ID" value="NZ_CDTF01000031.1"/>
</dbReference>
<reference evidence="4 7" key="2">
    <citation type="submission" date="2020-12" db="EMBL/GenBank/DDBJ databases">
        <title>Nonconservative transfer and diversity of a new family of integrative and conjugative elements associated with antibiotic resistance in zoonotic pathogen Streptococcus suis.</title>
        <authorList>
            <person name="Huang J."/>
        </authorList>
    </citation>
    <scope>NUCLEOTIDE SEQUENCE [LARGE SCALE GENOMIC DNA]</scope>
    <source>
        <strain evidence="4 7">YZDH1</strain>
    </source>
</reference>
<feature type="transmembrane region" description="Helical" evidence="1">
    <location>
        <begin position="385"/>
        <end position="406"/>
    </location>
</feature>
<dbReference type="PATRIC" id="fig|1307.473.peg.1332"/>
<feature type="transmembrane region" description="Helical" evidence="1">
    <location>
        <begin position="361"/>
        <end position="379"/>
    </location>
</feature>
<dbReference type="Proteomes" id="UP000075081">
    <property type="component" value="Unassembled WGS sequence"/>
</dbReference>
<feature type="transmembrane region" description="Helical" evidence="1">
    <location>
        <begin position="293"/>
        <end position="310"/>
    </location>
</feature>
<evidence type="ECO:0000313" key="6">
    <source>
        <dbReference type="Proteomes" id="UP000075081"/>
    </source>
</evidence>
<dbReference type="EMBL" id="CP065430">
    <property type="protein sequence ID" value="QPO25591.1"/>
    <property type="molecule type" value="Genomic_DNA"/>
</dbReference>
<feature type="transmembrane region" description="Helical" evidence="1">
    <location>
        <begin position="152"/>
        <end position="170"/>
    </location>
</feature>
<evidence type="ECO:0000313" key="2">
    <source>
        <dbReference type="EMBL" id="CYV16599.1"/>
    </source>
</evidence>